<accession>A0A1M6R0E7</accession>
<dbReference type="Gene3D" id="1.10.10.60">
    <property type="entry name" value="Homeodomain-like"/>
    <property type="match status" value="2"/>
</dbReference>
<dbReference type="InterPro" id="IPR009057">
    <property type="entry name" value="Homeodomain-like_sf"/>
</dbReference>
<dbReference type="SUPFAM" id="SSF51215">
    <property type="entry name" value="Regulatory protein AraC"/>
    <property type="match status" value="1"/>
</dbReference>
<gene>
    <name evidence="5" type="ORF">SAMN02745136_02105</name>
</gene>
<name>A0A1M6R0E7_9FIRM</name>
<evidence type="ECO:0000256" key="1">
    <source>
        <dbReference type="ARBA" id="ARBA00023015"/>
    </source>
</evidence>
<keyword evidence="6" id="KW-1185">Reference proteome</keyword>
<keyword evidence="3" id="KW-0804">Transcription</keyword>
<dbReference type="InterPro" id="IPR020449">
    <property type="entry name" value="Tscrpt_reg_AraC-type_HTH"/>
</dbReference>
<dbReference type="RefSeq" id="WP_073275563.1">
    <property type="nucleotide sequence ID" value="NZ_FRAC01000010.1"/>
</dbReference>
<dbReference type="AlphaFoldDB" id="A0A1M6R0E7"/>
<organism evidence="5 6">
    <name type="scientific">Anaerocolumna jejuensis DSM 15929</name>
    <dbReference type="NCBI Taxonomy" id="1121322"/>
    <lineage>
        <taxon>Bacteria</taxon>
        <taxon>Bacillati</taxon>
        <taxon>Bacillota</taxon>
        <taxon>Clostridia</taxon>
        <taxon>Lachnospirales</taxon>
        <taxon>Lachnospiraceae</taxon>
        <taxon>Anaerocolumna</taxon>
    </lineage>
</organism>
<dbReference type="PROSITE" id="PS00041">
    <property type="entry name" value="HTH_ARAC_FAMILY_1"/>
    <property type="match status" value="1"/>
</dbReference>
<dbReference type="InterPro" id="IPR018060">
    <property type="entry name" value="HTH_AraC"/>
</dbReference>
<evidence type="ECO:0000256" key="3">
    <source>
        <dbReference type="ARBA" id="ARBA00023163"/>
    </source>
</evidence>
<evidence type="ECO:0000256" key="2">
    <source>
        <dbReference type="ARBA" id="ARBA00023125"/>
    </source>
</evidence>
<proteinExistence type="predicted"/>
<dbReference type="GO" id="GO:0003700">
    <property type="term" value="F:DNA-binding transcription factor activity"/>
    <property type="evidence" value="ECO:0007669"/>
    <property type="project" value="InterPro"/>
</dbReference>
<sequence length="303" mass="35329">MIEKLTGTRETVFHPDNLRVRLYMNVEYEDYPLHWHTDTEIIMPVNNIYTVIIDKKKYVLNPFDIIMIPSGEIHELYAPPTGKRLIIQCDSILLNSFTGIDSISSSFYPCILSRTEDSSAHHPQLVQLLNQVADEYMNRPPLYETSISAILNYFFVIIGRNCIQQDKGPQTVIKQKQHKYIDKFLHICQYINDHCTENLTSDRMAELAGFSKYHFLRLFADFAGVTYYDYLIKRRILFAENLLSDPNLAIVEIAMKSGFNSLSTFNRNFRNIKKCTPSEYRSMYNSRHFEEPSAETSYQDAAR</sequence>
<dbReference type="PANTHER" id="PTHR43280">
    <property type="entry name" value="ARAC-FAMILY TRANSCRIPTIONAL REGULATOR"/>
    <property type="match status" value="1"/>
</dbReference>
<keyword evidence="2 5" id="KW-0238">DNA-binding</keyword>
<feature type="domain" description="HTH araC/xylS-type" evidence="4">
    <location>
        <begin position="185"/>
        <end position="283"/>
    </location>
</feature>
<dbReference type="STRING" id="1121322.SAMN02745136_02105"/>
<dbReference type="PANTHER" id="PTHR43280:SF2">
    <property type="entry name" value="HTH-TYPE TRANSCRIPTIONAL REGULATOR EXSA"/>
    <property type="match status" value="1"/>
</dbReference>
<dbReference type="GO" id="GO:0043565">
    <property type="term" value="F:sequence-specific DNA binding"/>
    <property type="evidence" value="ECO:0007669"/>
    <property type="project" value="InterPro"/>
</dbReference>
<dbReference type="CDD" id="cd02208">
    <property type="entry name" value="cupin_RmlC-like"/>
    <property type="match status" value="1"/>
</dbReference>
<evidence type="ECO:0000313" key="6">
    <source>
        <dbReference type="Proteomes" id="UP000184386"/>
    </source>
</evidence>
<dbReference type="PROSITE" id="PS01124">
    <property type="entry name" value="HTH_ARAC_FAMILY_2"/>
    <property type="match status" value="1"/>
</dbReference>
<dbReference type="InterPro" id="IPR018062">
    <property type="entry name" value="HTH_AraC-typ_CS"/>
</dbReference>
<dbReference type="Pfam" id="PF12833">
    <property type="entry name" value="HTH_18"/>
    <property type="match status" value="1"/>
</dbReference>
<dbReference type="OrthoDB" id="9799319at2"/>
<dbReference type="EMBL" id="FRAC01000010">
    <property type="protein sequence ID" value="SHK25870.1"/>
    <property type="molecule type" value="Genomic_DNA"/>
</dbReference>
<reference evidence="5 6" key="1">
    <citation type="submission" date="2016-11" db="EMBL/GenBank/DDBJ databases">
        <authorList>
            <person name="Jaros S."/>
            <person name="Januszkiewicz K."/>
            <person name="Wedrychowicz H."/>
        </authorList>
    </citation>
    <scope>NUCLEOTIDE SEQUENCE [LARGE SCALE GENOMIC DNA]</scope>
    <source>
        <strain evidence="5 6">DSM 15929</strain>
    </source>
</reference>
<evidence type="ECO:0000259" key="4">
    <source>
        <dbReference type="PROSITE" id="PS01124"/>
    </source>
</evidence>
<dbReference type="SMART" id="SM00342">
    <property type="entry name" value="HTH_ARAC"/>
    <property type="match status" value="1"/>
</dbReference>
<dbReference type="Proteomes" id="UP000184386">
    <property type="component" value="Unassembled WGS sequence"/>
</dbReference>
<protein>
    <submittedName>
        <fullName evidence="5">AraC-type DNA-binding protein</fullName>
    </submittedName>
</protein>
<dbReference type="SUPFAM" id="SSF46689">
    <property type="entry name" value="Homeodomain-like"/>
    <property type="match status" value="2"/>
</dbReference>
<keyword evidence="1" id="KW-0805">Transcription regulation</keyword>
<dbReference type="PRINTS" id="PR00032">
    <property type="entry name" value="HTHARAC"/>
</dbReference>
<dbReference type="Gene3D" id="2.60.120.10">
    <property type="entry name" value="Jelly Rolls"/>
    <property type="match status" value="1"/>
</dbReference>
<evidence type="ECO:0000313" key="5">
    <source>
        <dbReference type="EMBL" id="SHK25870.1"/>
    </source>
</evidence>
<dbReference type="InterPro" id="IPR037923">
    <property type="entry name" value="HTH-like"/>
</dbReference>
<dbReference type="InterPro" id="IPR014710">
    <property type="entry name" value="RmlC-like_jellyroll"/>
</dbReference>